<evidence type="ECO:0000313" key="2">
    <source>
        <dbReference type="Proteomes" id="UP001057452"/>
    </source>
</evidence>
<comment type="caution">
    <text evidence="1">The sequence shown here is derived from an EMBL/GenBank/DDBJ whole genome shotgun (WGS) entry which is preliminary data.</text>
</comment>
<name>A0ACB9WI04_CHAAC</name>
<feature type="non-terminal residue" evidence="1">
    <location>
        <position position="516"/>
    </location>
</feature>
<dbReference type="EMBL" id="CM043806">
    <property type="protein sequence ID" value="KAI4812807.1"/>
    <property type="molecule type" value="Genomic_DNA"/>
</dbReference>
<reference evidence="1" key="1">
    <citation type="submission" date="2022-05" db="EMBL/GenBank/DDBJ databases">
        <title>Chromosome-level genome of Chaenocephalus aceratus.</title>
        <authorList>
            <person name="Park H."/>
        </authorList>
    </citation>
    <scope>NUCLEOTIDE SEQUENCE</scope>
    <source>
        <strain evidence="1">KU_202001</strain>
    </source>
</reference>
<keyword evidence="2" id="KW-1185">Reference proteome</keyword>
<evidence type="ECO:0000313" key="1">
    <source>
        <dbReference type="EMBL" id="KAI4812807.1"/>
    </source>
</evidence>
<proteinExistence type="predicted"/>
<accession>A0ACB9WI04</accession>
<organism evidence="1 2">
    <name type="scientific">Chaenocephalus aceratus</name>
    <name type="common">Blackfin icefish</name>
    <name type="synonym">Chaenichthys aceratus</name>
    <dbReference type="NCBI Taxonomy" id="36190"/>
    <lineage>
        <taxon>Eukaryota</taxon>
        <taxon>Metazoa</taxon>
        <taxon>Chordata</taxon>
        <taxon>Craniata</taxon>
        <taxon>Vertebrata</taxon>
        <taxon>Euteleostomi</taxon>
        <taxon>Actinopterygii</taxon>
        <taxon>Neopterygii</taxon>
        <taxon>Teleostei</taxon>
        <taxon>Neoteleostei</taxon>
        <taxon>Acanthomorphata</taxon>
        <taxon>Eupercaria</taxon>
        <taxon>Perciformes</taxon>
        <taxon>Notothenioidei</taxon>
        <taxon>Channichthyidae</taxon>
        <taxon>Chaenocephalus</taxon>
    </lineage>
</organism>
<protein>
    <submittedName>
        <fullName evidence="1">Uncharacterized protein</fullName>
    </submittedName>
</protein>
<dbReference type="Proteomes" id="UP001057452">
    <property type="component" value="Chromosome 22"/>
</dbReference>
<sequence>MGCLLRWTALIWTVNVIPCTFGMAVSERTDDSCPPLSVEEHRFTDVLDRPLDITGFDLTEKFLLRKGTITEDLPSYRLGSSPLIKPTKEIFPNGLSSEYSLVTIFRIFDQSGDSQVSVVVDGGKKAVEFFSQGELKNALRYTFKSRDLHALFDRQWHKLGVSVQSNIVSIYLDCKLIERRLTDEKDSVDFRGRTLITTRVEDGRPIDIELRQILIYCDPYMAEMENCCELQEPKSEANQTFNGTAPPPVAAKLPQMLSLPPAKSIDRCHCPAEKADTGEAGLSGDPEHEGKLGSEGQKGIDGEKADKDCFKGDQGLPGDKGEQLWGDHTVPQGIPASYVKEIREDKSHKTGFTLSCSVFLPCLYRQSLSKLCSLHKQVEGAESAVPGGKGEKGDPGQIDAQGAGEMKGQKGEVGLPGPPGPDEMKEVKTQGEKGDQGERGAQGPQGFKGKQGLSGLPGLPGEAGSSGESGVSGKDGLKGEKGDSGAVTGLPGPKGEPGGGYMGDGLSLSRGSRGPK</sequence>
<gene>
    <name evidence="1" type="ORF">KUCAC02_024175</name>
</gene>